<dbReference type="EMBL" id="OU893350">
    <property type="protein sequence ID" value="CAG9788086.1"/>
    <property type="molecule type" value="Genomic_DNA"/>
</dbReference>
<dbReference type="OrthoDB" id="7488428at2759"/>
<feature type="region of interest" description="Disordered" evidence="1">
    <location>
        <begin position="193"/>
        <end position="228"/>
    </location>
</feature>
<reference evidence="3" key="1">
    <citation type="submission" date="2021-12" db="EMBL/GenBank/DDBJ databases">
        <authorList>
            <person name="King R."/>
        </authorList>
    </citation>
    <scope>NUCLEOTIDE SEQUENCE</scope>
</reference>
<evidence type="ECO:0000256" key="1">
    <source>
        <dbReference type="SAM" id="MobiDB-lite"/>
    </source>
</evidence>
<feature type="compositionally biased region" description="Basic and acidic residues" evidence="1">
    <location>
        <begin position="502"/>
        <end position="511"/>
    </location>
</feature>
<accession>A0A9N9R2B0</accession>
<organism evidence="3 4">
    <name type="scientific">Diatraea saccharalis</name>
    <name type="common">sugarcane borer</name>
    <dbReference type="NCBI Taxonomy" id="40085"/>
    <lineage>
        <taxon>Eukaryota</taxon>
        <taxon>Metazoa</taxon>
        <taxon>Ecdysozoa</taxon>
        <taxon>Arthropoda</taxon>
        <taxon>Hexapoda</taxon>
        <taxon>Insecta</taxon>
        <taxon>Pterygota</taxon>
        <taxon>Neoptera</taxon>
        <taxon>Endopterygota</taxon>
        <taxon>Lepidoptera</taxon>
        <taxon>Glossata</taxon>
        <taxon>Ditrysia</taxon>
        <taxon>Pyraloidea</taxon>
        <taxon>Crambidae</taxon>
        <taxon>Crambinae</taxon>
        <taxon>Diatraea</taxon>
    </lineage>
</organism>
<feature type="compositionally biased region" description="Gly residues" evidence="1">
    <location>
        <begin position="218"/>
        <end position="228"/>
    </location>
</feature>
<evidence type="ECO:0000313" key="3">
    <source>
        <dbReference type="EMBL" id="CAG9788086.1"/>
    </source>
</evidence>
<feature type="region of interest" description="Disordered" evidence="1">
    <location>
        <begin position="25"/>
        <end position="45"/>
    </location>
</feature>
<feature type="signal peptide" evidence="2">
    <location>
        <begin position="1"/>
        <end position="18"/>
    </location>
</feature>
<keyword evidence="2" id="KW-0732">Signal</keyword>
<evidence type="ECO:0000256" key="2">
    <source>
        <dbReference type="SAM" id="SignalP"/>
    </source>
</evidence>
<sequence length="511" mass="50815">MKFTVVFIASLCLTSSLAIKVKKTEEPKDKREAPVGYPSLSSHNYQPSLGQDDASAISIGAGYSVGGAKPSYSLEGSSGGAQYQLAPEALQPSSHGTIQLAPITLQPSHGQAFASADLSQLMSQLSHGLNSGALQLQTGESYQQAAHGGGQELSLPQYTFAGPQVQQYAVAEQPSVPSYAAGTKGLGSYSTGPVLFSPSDSQGQTPALTYGAPNSGHSLGGASGSGHSLGGAPGAGHAFLSVPSSAHGFGSLSSSSLSSGGHSFGDGGYSLGNSGHSLGALPLGSGHSFGGSIKGLSPSYGAPSKNSFKPSAFLGASVQGESGHGLSSLSGSYGAPSFGAFSDGGHGGFSLSSAGHGASLGGSLGGFGGGSTKFVAPGYLPPKSVGFGSSLESVASFASDGHIASPPGTTYGVPTSSYGLPSSATQAASSSNPQYHVPSKSSFPSFGSGSSSYRGPSSGHASLSSFSSGPKHIYSSHSGPRYSHPKEIQGAHSESSYNTIKYSEELKPRGH</sequence>
<feature type="compositionally biased region" description="Low complexity" evidence="1">
    <location>
        <begin position="438"/>
        <end position="469"/>
    </location>
</feature>
<protein>
    <submittedName>
        <fullName evidence="3">Uncharacterized protein</fullName>
    </submittedName>
</protein>
<dbReference type="AlphaFoldDB" id="A0A9N9R2B0"/>
<feature type="region of interest" description="Disordered" evidence="1">
    <location>
        <begin position="405"/>
        <end position="511"/>
    </location>
</feature>
<feature type="compositionally biased region" description="Polar residues" evidence="1">
    <location>
        <begin position="412"/>
        <end position="434"/>
    </location>
</feature>
<feature type="compositionally biased region" description="Polar residues" evidence="1">
    <location>
        <begin position="198"/>
        <end position="207"/>
    </location>
</feature>
<dbReference type="Proteomes" id="UP001153714">
    <property type="component" value="Chromosome 19"/>
</dbReference>
<reference evidence="3" key="2">
    <citation type="submission" date="2022-10" db="EMBL/GenBank/DDBJ databases">
        <authorList>
            <consortium name="ENA_rothamsted_submissions"/>
            <consortium name="culmorum"/>
            <person name="King R."/>
        </authorList>
    </citation>
    <scope>NUCLEOTIDE SEQUENCE</scope>
</reference>
<feature type="chain" id="PRO_5040265450" evidence="2">
    <location>
        <begin position="19"/>
        <end position="511"/>
    </location>
</feature>
<feature type="compositionally biased region" description="Polar residues" evidence="1">
    <location>
        <begin position="492"/>
        <end position="501"/>
    </location>
</feature>
<evidence type="ECO:0000313" key="4">
    <source>
        <dbReference type="Proteomes" id="UP001153714"/>
    </source>
</evidence>
<keyword evidence="4" id="KW-1185">Reference proteome</keyword>
<proteinExistence type="predicted"/>
<name>A0A9N9R2B0_9NEOP</name>
<gene>
    <name evidence="3" type="ORF">DIATSA_LOCUS5924</name>
</gene>